<evidence type="ECO:0000256" key="7">
    <source>
        <dbReference type="ARBA" id="ARBA00062905"/>
    </source>
</evidence>
<reference evidence="14" key="1">
    <citation type="submission" date="2017-02" db="EMBL/GenBank/DDBJ databases">
        <authorList>
            <person name="Varghese N."/>
            <person name="Submissions S."/>
        </authorList>
    </citation>
    <scope>NUCLEOTIDE SEQUENCE [LARGE SCALE GENOMIC DNA]</scope>
    <source>
        <strain evidence="14">ATCC 27094</strain>
    </source>
</reference>
<dbReference type="NCBIfam" id="TIGR01632">
    <property type="entry name" value="L11_bact"/>
    <property type="match status" value="1"/>
</dbReference>
<keyword evidence="4 8" id="KW-0694">RNA-binding</keyword>
<accession>A0A1T4TN57</accession>
<organism evidence="13 14">
    <name type="scientific">Enhydrobacter aerosaccus</name>
    <dbReference type="NCBI Taxonomy" id="225324"/>
    <lineage>
        <taxon>Bacteria</taxon>
        <taxon>Pseudomonadati</taxon>
        <taxon>Pseudomonadota</taxon>
        <taxon>Alphaproteobacteria</taxon>
        <taxon>Hyphomicrobiales</taxon>
        <taxon>Enhydrobacter</taxon>
    </lineage>
</organism>
<dbReference type="SUPFAM" id="SSF54747">
    <property type="entry name" value="Ribosomal L11/L12e N-terminal domain"/>
    <property type="match status" value="1"/>
</dbReference>
<keyword evidence="6 8" id="KW-0687">Ribonucleoprotein</keyword>
<dbReference type="FunFam" id="3.30.1550.10:FF:000001">
    <property type="entry name" value="50S ribosomal protein L11"/>
    <property type="match status" value="1"/>
</dbReference>
<comment type="subunit">
    <text evidence="8">Part of the ribosomal stalk of the 50S ribosomal subunit. Interacts with L10 and the large rRNA to form the base of the stalk. L10 forms an elongated spine to which L12 dimers bind in a sequential fashion forming a multimeric L10(L12)X complex.</text>
</comment>
<dbReference type="PANTHER" id="PTHR11661:SF1">
    <property type="entry name" value="LARGE RIBOSOMAL SUBUNIT PROTEIN UL11M"/>
    <property type="match status" value="1"/>
</dbReference>
<comment type="PTM">
    <text evidence="8 10">One or more lysine residues are methylated.</text>
</comment>
<dbReference type="PANTHER" id="PTHR11661">
    <property type="entry name" value="60S RIBOSOMAL PROTEIN L12"/>
    <property type="match status" value="1"/>
</dbReference>
<evidence type="ECO:0000256" key="10">
    <source>
        <dbReference type="RuleBase" id="RU003979"/>
    </source>
</evidence>
<evidence type="ECO:0000256" key="2">
    <source>
        <dbReference type="ARBA" id="ARBA00022481"/>
    </source>
</evidence>
<evidence type="ECO:0000313" key="14">
    <source>
        <dbReference type="Proteomes" id="UP000190092"/>
    </source>
</evidence>
<dbReference type="InterPro" id="IPR036769">
    <property type="entry name" value="Ribosomal_uL11_C_sf"/>
</dbReference>
<dbReference type="OrthoDB" id="9802408at2"/>
<dbReference type="SUPFAM" id="SSF46906">
    <property type="entry name" value="Ribosomal protein L11, C-terminal domain"/>
    <property type="match status" value="1"/>
</dbReference>
<dbReference type="InterPro" id="IPR020783">
    <property type="entry name" value="Ribosomal_uL11_C"/>
</dbReference>
<comment type="subunit">
    <text evidence="7">Part of the ribosomal stalk of the 50S ribosomal subunit. Interacts with L10 and the large rRNA to form the base of the stalk. L10 forms an elongated spine to which 2 L12 dimers bind in a sequential fashion forming a pentameric L10(L12)2(L12)2 complex.</text>
</comment>
<evidence type="ECO:0000256" key="4">
    <source>
        <dbReference type="ARBA" id="ARBA00022884"/>
    </source>
</evidence>
<dbReference type="GO" id="GO:0003735">
    <property type="term" value="F:structural constituent of ribosome"/>
    <property type="evidence" value="ECO:0007669"/>
    <property type="project" value="InterPro"/>
</dbReference>
<keyword evidence="14" id="KW-1185">Reference proteome</keyword>
<feature type="domain" description="Large ribosomal subunit protein uL11 N-terminal" evidence="12">
    <location>
        <begin position="9"/>
        <end position="67"/>
    </location>
</feature>
<name>A0A1T4TN57_9HYPH</name>
<comment type="similarity">
    <text evidence="1 8 9">Belongs to the universal ribosomal protein uL11 family.</text>
</comment>
<dbReference type="EMBL" id="FUWJ01000024">
    <property type="protein sequence ID" value="SKA41915.1"/>
    <property type="molecule type" value="Genomic_DNA"/>
</dbReference>
<keyword evidence="3 8" id="KW-0699">rRNA-binding</keyword>
<evidence type="ECO:0000256" key="1">
    <source>
        <dbReference type="ARBA" id="ARBA00010537"/>
    </source>
</evidence>
<evidence type="ECO:0000313" key="13">
    <source>
        <dbReference type="EMBL" id="SKA41915.1"/>
    </source>
</evidence>
<evidence type="ECO:0000259" key="12">
    <source>
        <dbReference type="Pfam" id="PF03946"/>
    </source>
</evidence>
<dbReference type="AlphaFoldDB" id="A0A1T4TN57"/>
<dbReference type="Pfam" id="PF00298">
    <property type="entry name" value="Ribosomal_L11"/>
    <property type="match status" value="1"/>
</dbReference>
<comment type="function">
    <text evidence="8 10">Forms part of the ribosomal stalk which helps the ribosome interact with GTP-bound translation factors.</text>
</comment>
<dbReference type="InterPro" id="IPR020784">
    <property type="entry name" value="Ribosomal_uL11_N"/>
</dbReference>
<dbReference type="InterPro" id="IPR036796">
    <property type="entry name" value="Ribosomal_uL11_N_sf"/>
</dbReference>
<dbReference type="Pfam" id="PF03946">
    <property type="entry name" value="Ribosomal_L11_N"/>
    <property type="match status" value="1"/>
</dbReference>
<dbReference type="SMART" id="SM00649">
    <property type="entry name" value="RL11"/>
    <property type="match status" value="1"/>
</dbReference>
<dbReference type="Gene3D" id="3.30.1550.10">
    <property type="entry name" value="Ribosomal protein L11/L12, N-terminal domain"/>
    <property type="match status" value="1"/>
</dbReference>
<gene>
    <name evidence="8" type="primary">rplK</name>
    <name evidence="13" type="ORF">SAMN02745126_06546</name>
</gene>
<dbReference type="GO" id="GO:0006412">
    <property type="term" value="P:translation"/>
    <property type="evidence" value="ECO:0007669"/>
    <property type="project" value="UniProtKB-UniRule"/>
</dbReference>
<dbReference type="InterPro" id="IPR006519">
    <property type="entry name" value="Ribosomal_uL11_bac-typ"/>
</dbReference>
<evidence type="ECO:0000256" key="6">
    <source>
        <dbReference type="ARBA" id="ARBA00023274"/>
    </source>
</evidence>
<dbReference type="HAMAP" id="MF_00736">
    <property type="entry name" value="Ribosomal_uL11"/>
    <property type="match status" value="1"/>
</dbReference>
<keyword evidence="2 8" id="KW-0488">Methylation</keyword>
<dbReference type="FunFam" id="1.10.10.250:FF:000001">
    <property type="entry name" value="50S ribosomal protein L11"/>
    <property type="match status" value="1"/>
</dbReference>
<evidence type="ECO:0000256" key="9">
    <source>
        <dbReference type="RuleBase" id="RU003978"/>
    </source>
</evidence>
<evidence type="ECO:0000259" key="11">
    <source>
        <dbReference type="Pfam" id="PF00298"/>
    </source>
</evidence>
<evidence type="ECO:0000256" key="5">
    <source>
        <dbReference type="ARBA" id="ARBA00022980"/>
    </source>
</evidence>
<keyword evidence="5 8" id="KW-0689">Ribosomal protein</keyword>
<dbReference type="GO" id="GO:0022625">
    <property type="term" value="C:cytosolic large ribosomal subunit"/>
    <property type="evidence" value="ECO:0007669"/>
    <property type="project" value="TreeGrafter"/>
</dbReference>
<dbReference type="STRING" id="225324.SAMN02745126_06546"/>
<proteinExistence type="inferred from homology"/>
<dbReference type="RefSeq" id="WP_085938271.1">
    <property type="nucleotide sequence ID" value="NZ_FUWJ01000024.1"/>
</dbReference>
<dbReference type="Proteomes" id="UP000190092">
    <property type="component" value="Unassembled WGS sequence"/>
</dbReference>
<sequence>MAKKIQAYVKLQVPAGKANPSPPIGPALGQQGVNIMEFCKQFNARTQKMEAGMPIPVVITVFQDRSFTFVTKTPPVTYFLKKAAGIESGAKTVGTQIVGKVTKKQVEEIAKQKMPDLNCDSVESAMAQVVGSARSMGLQVVE</sequence>
<dbReference type="Gene3D" id="1.10.10.250">
    <property type="entry name" value="Ribosomal protein L11, C-terminal domain"/>
    <property type="match status" value="1"/>
</dbReference>
<feature type="domain" description="Large ribosomal subunit protein uL11 C-terminal" evidence="11">
    <location>
        <begin position="72"/>
        <end position="140"/>
    </location>
</feature>
<evidence type="ECO:0000256" key="8">
    <source>
        <dbReference type="HAMAP-Rule" id="MF_00736"/>
    </source>
</evidence>
<protein>
    <recommendedName>
        <fullName evidence="8">Large ribosomal subunit protein uL11</fullName>
    </recommendedName>
</protein>
<evidence type="ECO:0000256" key="3">
    <source>
        <dbReference type="ARBA" id="ARBA00022730"/>
    </source>
</evidence>
<dbReference type="GO" id="GO:0070180">
    <property type="term" value="F:large ribosomal subunit rRNA binding"/>
    <property type="evidence" value="ECO:0007669"/>
    <property type="project" value="UniProtKB-UniRule"/>
</dbReference>
<dbReference type="InterPro" id="IPR000911">
    <property type="entry name" value="Ribosomal_uL11"/>
</dbReference>
<dbReference type="CDD" id="cd00349">
    <property type="entry name" value="Ribosomal_L11"/>
    <property type="match status" value="1"/>
</dbReference>